<evidence type="ECO:0000313" key="4">
    <source>
        <dbReference type="Proteomes" id="UP000182584"/>
    </source>
</evidence>
<keyword evidence="5" id="KW-1185">Reference proteome</keyword>
<dbReference type="InterPro" id="IPR027981">
    <property type="entry name" value="DUF4446"/>
</dbReference>
<sequence length="173" mass="19539">MNSNILNYMGLSNIDPGIYVIAIAVLLLLVLILLICTIRQGREVSVLKRRISKFMSGRDAESLEDQIVELFEDNQYMKAASDKNKNDIIDLNKRMRHCFQKVGIVKYDALNQMGGQLSYALALLDEEDNGYIINSVHGNEGCYSYTKVIKNGRSDIELGTEERKALENAVMSR</sequence>
<keyword evidence="1" id="KW-1133">Transmembrane helix</keyword>
<keyword evidence="1" id="KW-0472">Membrane</keyword>
<dbReference type="EMBL" id="FOGJ01000001">
    <property type="protein sequence ID" value="SEQ99107.1"/>
    <property type="molecule type" value="Genomic_DNA"/>
</dbReference>
<organism evidence="3 4">
    <name type="scientific">Butyrivibrio fibrisolvens</name>
    <dbReference type="NCBI Taxonomy" id="831"/>
    <lineage>
        <taxon>Bacteria</taxon>
        <taxon>Bacillati</taxon>
        <taxon>Bacillota</taxon>
        <taxon>Clostridia</taxon>
        <taxon>Lachnospirales</taxon>
        <taxon>Lachnospiraceae</taxon>
        <taxon>Butyrivibrio</taxon>
    </lineage>
</organism>
<name>A0A1H9KJL4_BUTFI</name>
<gene>
    <name evidence="2" type="ORF">CPT75_05460</name>
    <name evidence="3" type="ORF">SAMN04487884_10174</name>
</gene>
<dbReference type="RefSeq" id="WP_022753309.1">
    <property type="nucleotide sequence ID" value="NZ_CM009896.1"/>
</dbReference>
<reference evidence="3 4" key="1">
    <citation type="submission" date="2016-10" db="EMBL/GenBank/DDBJ databases">
        <authorList>
            <person name="de Groot N.N."/>
        </authorList>
    </citation>
    <scope>NUCLEOTIDE SEQUENCE [LARGE SCALE GENOMIC DNA]</scope>
    <source>
        <strain evidence="3 4">AR40</strain>
    </source>
</reference>
<evidence type="ECO:0000313" key="3">
    <source>
        <dbReference type="EMBL" id="SEQ99107.1"/>
    </source>
</evidence>
<dbReference type="Proteomes" id="UP000245488">
    <property type="component" value="Chromosome"/>
</dbReference>
<dbReference type="Pfam" id="PF14584">
    <property type="entry name" value="DUF4446"/>
    <property type="match status" value="1"/>
</dbReference>
<evidence type="ECO:0000256" key="1">
    <source>
        <dbReference type="SAM" id="Phobius"/>
    </source>
</evidence>
<dbReference type="OrthoDB" id="5244042at2"/>
<reference evidence="2 5" key="2">
    <citation type="submission" date="2017-09" db="EMBL/GenBank/DDBJ databases">
        <title>High-quality draft genome sequence of Butyrivibrio fibrisolvens INBov1, isolated from cow rumen.</title>
        <authorList>
            <person name="Rodriguez Hernaez J."/>
            <person name="Rivarola M."/>
            <person name="Paniego N."/>
            <person name="Cravero S."/>
            <person name="Ceron Cucchi M."/>
            <person name="Martinez M.C."/>
        </authorList>
    </citation>
    <scope>NUCLEOTIDE SEQUENCE [LARGE SCALE GENOMIC DNA]</scope>
    <source>
        <strain evidence="2 5">INBov1</strain>
    </source>
</reference>
<proteinExistence type="predicted"/>
<dbReference type="Proteomes" id="UP000182584">
    <property type="component" value="Unassembled WGS sequence"/>
</dbReference>
<dbReference type="AlphaFoldDB" id="A0A1H9KJL4"/>
<dbReference type="eggNOG" id="COG1196">
    <property type="taxonomic scope" value="Bacteria"/>
</dbReference>
<feature type="transmembrane region" description="Helical" evidence="1">
    <location>
        <begin position="17"/>
        <end position="38"/>
    </location>
</feature>
<evidence type="ECO:0000313" key="5">
    <source>
        <dbReference type="Proteomes" id="UP000245488"/>
    </source>
</evidence>
<dbReference type="EMBL" id="NXNG01000001">
    <property type="protein sequence ID" value="PWT26610.1"/>
    <property type="molecule type" value="Genomic_DNA"/>
</dbReference>
<protein>
    <submittedName>
        <fullName evidence="2">DUF4446 domain-containing protein</fullName>
    </submittedName>
</protein>
<accession>A0A1H9KJL4</accession>
<evidence type="ECO:0000313" key="2">
    <source>
        <dbReference type="EMBL" id="PWT26610.1"/>
    </source>
</evidence>
<keyword evidence="1" id="KW-0812">Transmembrane</keyword>